<dbReference type="PANTHER" id="PTHR43708">
    <property type="entry name" value="CONSERVED EXPRESSED OXIDOREDUCTASE (EUROFUNG)"/>
    <property type="match status" value="1"/>
</dbReference>
<dbReference type="Proteomes" id="UP000253742">
    <property type="component" value="Unassembled WGS sequence"/>
</dbReference>
<dbReference type="Gene3D" id="3.30.360.10">
    <property type="entry name" value="Dihydrodipicolinate Reductase, domain 2"/>
    <property type="match status" value="1"/>
</dbReference>
<feature type="domain" description="Gal80p-like C-terminal" evidence="2">
    <location>
        <begin position="128"/>
        <end position="266"/>
    </location>
</feature>
<dbReference type="InterPro" id="IPR036291">
    <property type="entry name" value="NAD(P)-bd_dom_sf"/>
</dbReference>
<comment type="caution">
    <text evidence="3">The sequence shown here is derived from an EMBL/GenBank/DDBJ whole genome shotgun (WGS) entry which is preliminary data.</text>
</comment>
<dbReference type="SUPFAM" id="SSF55347">
    <property type="entry name" value="Glyceraldehyde-3-phosphate dehydrogenase-like, C-terminal domain"/>
    <property type="match status" value="1"/>
</dbReference>
<evidence type="ECO:0000259" key="2">
    <source>
        <dbReference type="Pfam" id="PF22685"/>
    </source>
</evidence>
<dbReference type="PANTHER" id="PTHR43708:SF1">
    <property type="entry name" value="GALACTOSE_LACTOSE METABOLISM REGULATORY PROTEIN GAL80"/>
    <property type="match status" value="1"/>
</dbReference>
<dbReference type="SUPFAM" id="SSF51735">
    <property type="entry name" value="NAD(P)-binding Rossmann-fold domains"/>
    <property type="match status" value="1"/>
</dbReference>
<dbReference type="AlphaFoldDB" id="A0A369UWJ8"/>
<organism evidence="3 4">
    <name type="scientific">Streptomyces parvulus</name>
    <dbReference type="NCBI Taxonomy" id="146923"/>
    <lineage>
        <taxon>Bacteria</taxon>
        <taxon>Bacillati</taxon>
        <taxon>Actinomycetota</taxon>
        <taxon>Actinomycetes</taxon>
        <taxon>Kitasatosporales</taxon>
        <taxon>Streptomycetaceae</taxon>
        <taxon>Streptomyces</taxon>
    </lineage>
</organism>
<dbReference type="GO" id="GO:0000166">
    <property type="term" value="F:nucleotide binding"/>
    <property type="evidence" value="ECO:0007669"/>
    <property type="project" value="InterPro"/>
</dbReference>
<evidence type="ECO:0000259" key="1">
    <source>
        <dbReference type="Pfam" id="PF01408"/>
    </source>
</evidence>
<dbReference type="EMBL" id="QQBH01000030">
    <property type="protein sequence ID" value="RDD85162.1"/>
    <property type="molecule type" value="Genomic_DNA"/>
</dbReference>
<protein>
    <submittedName>
        <fullName evidence="3">Gfo/Idh/MocA family oxidoreductase</fullName>
    </submittedName>
</protein>
<proteinExistence type="predicted"/>
<evidence type="ECO:0000313" key="4">
    <source>
        <dbReference type="Proteomes" id="UP000253742"/>
    </source>
</evidence>
<dbReference type="OrthoDB" id="9815825at2"/>
<dbReference type="Pfam" id="PF01408">
    <property type="entry name" value="GFO_IDH_MocA"/>
    <property type="match status" value="1"/>
</dbReference>
<feature type="domain" description="Gfo/Idh/MocA-like oxidoreductase N-terminal" evidence="1">
    <location>
        <begin position="2"/>
        <end position="115"/>
    </location>
</feature>
<dbReference type="InterPro" id="IPR051317">
    <property type="entry name" value="Gfo/Idh/MocA_oxidoreduct"/>
</dbReference>
<gene>
    <name evidence="3" type="ORF">DVZ84_31990</name>
</gene>
<name>A0A369UWJ8_9ACTN</name>
<dbReference type="Pfam" id="PF22685">
    <property type="entry name" value="Gal80p_C-like"/>
    <property type="match status" value="1"/>
</dbReference>
<accession>A0A369UWJ8</accession>
<dbReference type="InterPro" id="IPR000683">
    <property type="entry name" value="Gfo/Idh/MocA-like_OxRdtase_N"/>
</dbReference>
<dbReference type="InterPro" id="IPR055080">
    <property type="entry name" value="Gal80p-like_C"/>
</dbReference>
<sequence>MGVGIVGLSASGGWAAASHIPALATVDGIELRALSTSSPDSARAAGEAFGVPAYASVEELAQDKDVDLVVISVKVPHHRELIMPALDAGVPVLSEWPLARDLAEAEELARSARGTRSFVGLQGQSSPVFRWLADLVEGGFVGELLSATLVASFDEWGSPVSEKTRYLLDRRLGATMLTIAVGHALDWVSMVVGEPEELMATTATRRTSVPLGSSGQLVPMTAEDQIAVSATLPNGAVLSAHHRGKTATGPGFSLLIDGTEGTLEITAPMHPHISRVTVRGVHGRGRPVELSLPEGYDKYPHLTGTGIHNLAHSYAAIRDDLRHGTNTAPDFEHGVRRHRLLDAITRSAATGRRVTVNAPSTQTDNR</sequence>
<reference evidence="3 4" key="1">
    <citation type="submission" date="2018-07" db="EMBL/GenBank/DDBJ databases">
        <title>Genome guided investigation of antibiotics producing actinomycetales strain isolated from a Macau mangrove ecosystem.</title>
        <authorList>
            <person name="Hu D."/>
        </authorList>
    </citation>
    <scope>NUCLEOTIDE SEQUENCE [LARGE SCALE GENOMIC DNA]</scope>
    <source>
        <strain evidence="3 4">2297</strain>
    </source>
</reference>
<evidence type="ECO:0000313" key="3">
    <source>
        <dbReference type="EMBL" id="RDD85162.1"/>
    </source>
</evidence>
<dbReference type="Gene3D" id="3.40.50.720">
    <property type="entry name" value="NAD(P)-binding Rossmann-like Domain"/>
    <property type="match status" value="1"/>
</dbReference>